<dbReference type="KEGG" id="bsto:C0V70_05290"/>
<accession>A0A2K9NR33</accession>
<evidence type="ECO:0000256" key="1">
    <source>
        <dbReference type="ARBA" id="ARBA00004127"/>
    </source>
</evidence>
<dbReference type="InterPro" id="IPR011020">
    <property type="entry name" value="HTTM-like"/>
</dbReference>
<evidence type="ECO:0000256" key="3">
    <source>
        <dbReference type="ARBA" id="ARBA00022989"/>
    </source>
</evidence>
<feature type="domain" description="HTTM-like" evidence="5">
    <location>
        <begin position="2"/>
        <end position="257"/>
    </location>
</feature>
<organism evidence="6 7">
    <name type="scientific">Bacteriovorax stolpii</name>
    <name type="common">Bdellovibrio stolpii</name>
    <dbReference type="NCBI Taxonomy" id="960"/>
    <lineage>
        <taxon>Bacteria</taxon>
        <taxon>Pseudomonadati</taxon>
        <taxon>Bdellovibrionota</taxon>
        <taxon>Bacteriovoracia</taxon>
        <taxon>Bacteriovoracales</taxon>
        <taxon>Bacteriovoracaceae</taxon>
        <taxon>Bacteriovorax</taxon>
    </lineage>
</organism>
<dbReference type="RefSeq" id="WP_102242830.1">
    <property type="nucleotide sequence ID" value="NZ_CP025704.1"/>
</dbReference>
<dbReference type="EMBL" id="CP025704">
    <property type="protein sequence ID" value="AUN97535.1"/>
    <property type="molecule type" value="Genomic_DNA"/>
</dbReference>
<protein>
    <recommendedName>
        <fullName evidence="5">HTTM-like domain-containing protein</fullName>
    </recommendedName>
</protein>
<dbReference type="Proteomes" id="UP000235584">
    <property type="component" value="Chromosome"/>
</dbReference>
<name>A0A2K9NR33_BACTC</name>
<sequence length="259" mass="30382">MNNPQEVYTLIARLIGIAVMFQSLEFIKMKDSISEKGIWRWSELRSEYLFLPKRMLAFLDWIMPEKRFMEMMTIRFYTAILAIIYPYFFVIFFILFFTTFLITLRWRGSFNGGSDYLTLIILLCLCIGYFSPLLAKAALWYITLQVISSYFLAGLYKVKEYKWRLGTAVYGFISSPNYKTPRFILEKSKDPAWAKTIAWSVILFELSFPLVLATPILTKAYLIAGVLFHLGNFLVFGLNRFFWVWSASYPALYYCSLKA</sequence>
<dbReference type="OrthoDB" id="5422338at2"/>
<evidence type="ECO:0000313" key="7">
    <source>
        <dbReference type="Proteomes" id="UP000235584"/>
    </source>
</evidence>
<keyword evidence="2" id="KW-0812">Transmembrane</keyword>
<evidence type="ECO:0000256" key="2">
    <source>
        <dbReference type="ARBA" id="ARBA00022692"/>
    </source>
</evidence>
<reference evidence="6 7" key="1">
    <citation type="submission" date="2018-01" db="EMBL/GenBank/DDBJ databases">
        <title>Complete genome sequence of Bacteriovorax stolpii DSM12778.</title>
        <authorList>
            <person name="Tang B."/>
            <person name="Chang J."/>
        </authorList>
    </citation>
    <scope>NUCLEOTIDE SEQUENCE [LARGE SCALE GENOMIC DNA]</scope>
    <source>
        <strain evidence="6 7">DSM 12778</strain>
    </source>
</reference>
<evidence type="ECO:0000256" key="4">
    <source>
        <dbReference type="ARBA" id="ARBA00023136"/>
    </source>
</evidence>
<proteinExistence type="predicted"/>
<keyword evidence="4" id="KW-0472">Membrane</keyword>
<dbReference type="SMART" id="SM00752">
    <property type="entry name" value="HTTM"/>
    <property type="match status" value="1"/>
</dbReference>
<dbReference type="AlphaFoldDB" id="A0A2K9NR33"/>
<comment type="subcellular location">
    <subcellularLocation>
        <location evidence="1">Endomembrane system</location>
        <topology evidence="1">Multi-pass membrane protein</topology>
    </subcellularLocation>
</comment>
<evidence type="ECO:0000313" key="6">
    <source>
        <dbReference type="EMBL" id="AUN97535.1"/>
    </source>
</evidence>
<evidence type="ECO:0000259" key="5">
    <source>
        <dbReference type="SMART" id="SM00752"/>
    </source>
</evidence>
<dbReference type="GO" id="GO:0012505">
    <property type="term" value="C:endomembrane system"/>
    <property type="evidence" value="ECO:0007669"/>
    <property type="project" value="UniProtKB-SubCell"/>
</dbReference>
<gene>
    <name evidence="6" type="ORF">C0V70_05290</name>
</gene>
<keyword evidence="3" id="KW-1133">Transmembrane helix</keyword>
<keyword evidence="7" id="KW-1185">Reference proteome</keyword>